<evidence type="ECO:0000313" key="1">
    <source>
        <dbReference type="EMBL" id="GAA3860505.1"/>
    </source>
</evidence>
<protein>
    <submittedName>
        <fullName evidence="1">Uncharacterized protein</fullName>
    </submittedName>
</protein>
<comment type="caution">
    <text evidence="1">The sequence shown here is derived from an EMBL/GenBank/DDBJ whole genome shotgun (WGS) entry which is preliminary data.</text>
</comment>
<evidence type="ECO:0000313" key="2">
    <source>
        <dbReference type="Proteomes" id="UP001501563"/>
    </source>
</evidence>
<name>A0ABP7K1X2_9ACTN</name>
<proteinExistence type="predicted"/>
<dbReference type="EMBL" id="BAAAZA010000006">
    <property type="protein sequence ID" value="GAA3860505.1"/>
    <property type="molecule type" value="Genomic_DNA"/>
</dbReference>
<dbReference type="Proteomes" id="UP001501563">
    <property type="component" value="Unassembled WGS sequence"/>
</dbReference>
<sequence>MPAGTITRTHVAEARELLAASRFLLVDIELPEEAVPGEQPLAPQLGLEPRDLAWLGRKSETVRAEYLGDRAGFVVPLVVAEGVVQGDRPLCAAPHPSVAKTA</sequence>
<accession>A0ABP7K1X2</accession>
<keyword evidence="2" id="KW-1185">Reference proteome</keyword>
<gene>
    <name evidence="1" type="ORF">GCM10022207_25240</name>
</gene>
<reference evidence="2" key="1">
    <citation type="journal article" date="2019" name="Int. J. Syst. Evol. Microbiol.">
        <title>The Global Catalogue of Microorganisms (GCM) 10K type strain sequencing project: providing services to taxonomists for standard genome sequencing and annotation.</title>
        <authorList>
            <consortium name="The Broad Institute Genomics Platform"/>
            <consortium name="The Broad Institute Genome Sequencing Center for Infectious Disease"/>
            <person name="Wu L."/>
            <person name="Ma J."/>
        </authorList>
    </citation>
    <scope>NUCLEOTIDE SEQUENCE [LARGE SCALE GENOMIC DNA]</scope>
    <source>
        <strain evidence="2">JCM 16578</strain>
    </source>
</reference>
<organism evidence="1 2">
    <name type="scientific">Streptomyces lannensis</name>
    <dbReference type="NCBI Taxonomy" id="766498"/>
    <lineage>
        <taxon>Bacteria</taxon>
        <taxon>Bacillati</taxon>
        <taxon>Actinomycetota</taxon>
        <taxon>Actinomycetes</taxon>
        <taxon>Kitasatosporales</taxon>
        <taxon>Streptomycetaceae</taxon>
        <taxon>Streptomyces</taxon>
    </lineage>
</organism>